<dbReference type="GO" id="GO:0005576">
    <property type="term" value="C:extracellular region"/>
    <property type="evidence" value="ECO:0007669"/>
    <property type="project" value="UniProtKB-SubCell"/>
</dbReference>
<sequence length="300" mass="30064">MAINIKAYDGLDFSAYLKAFDQTFEASSFGYFSDDPSDIDGNQYALTSSSDTSLPVEGGLSFIADSGEEGEIVYDFASHVIGGVMDGVIFGEGLTYDADSDSFSTDRDVAISGLGLEGEGSGNPVSGMIGALRGGSTEALRDLLKGQDIDFTGSSKSDAFKGFGGGDDEISGGKGADTLNGAAGDDQISGGAGADDLKGGAGADTLQGGKGDDALAGGKGADLFVFDGAGLGDDTISGFQAGKGQVDQIGIGDFFDDFDAVLAATTDQGGNAVIDLGGGASITLTGVLEADLHANDFLFD</sequence>
<dbReference type="Proteomes" id="UP000289708">
    <property type="component" value="Unassembled WGS sequence"/>
</dbReference>
<dbReference type="InterPro" id="IPR001343">
    <property type="entry name" value="Hemolysn_Ca-bd"/>
</dbReference>
<dbReference type="Pfam" id="PF00353">
    <property type="entry name" value="HemolysinCabind"/>
    <property type="match status" value="1"/>
</dbReference>
<comment type="subcellular location">
    <subcellularLocation>
        <location evidence="1">Secreted</location>
    </subcellularLocation>
</comment>
<dbReference type="PANTHER" id="PTHR38340:SF1">
    <property type="entry name" value="S-LAYER PROTEIN"/>
    <property type="match status" value="1"/>
</dbReference>
<dbReference type="SUPFAM" id="SSF51120">
    <property type="entry name" value="beta-Roll"/>
    <property type="match status" value="1"/>
</dbReference>
<gene>
    <name evidence="4" type="ORF">EK403_19635</name>
</gene>
<evidence type="ECO:0000256" key="2">
    <source>
        <dbReference type="ARBA" id="ARBA00022525"/>
    </source>
</evidence>
<evidence type="ECO:0000313" key="4">
    <source>
        <dbReference type="EMBL" id="RXF68508.1"/>
    </source>
</evidence>
<reference evidence="4 5" key="1">
    <citation type="submission" date="2018-12" db="EMBL/GenBank/DDBJ databases">
        <title>bacterium Hansschlegelia zhihuaiae S113.</title>
        <authorList>
            <person name="He J."/>
        </authorList>
    </citation>
    <scope>NUCLEOTIDE SEQUENCE [LARGE SCALE GENOMIC DNA]</scope>
    <source>
        <strain evidence="4 5">S 113</strain>
    </source>
</reference>
<dbReference type="InterPro" id="IPR011049">
    <property type="entry name" value="Serralysin-like_metalloprot_C"/>
</dbReference>
<dbReference type="PROSITE" id="PS00330">
    <property type="entry name" value="HEMOLYSIN_CALCIUM"/>
    <property type="match status" value="3"/>
</dbReference>
<comment type="caution">
    <text evidence="4">The sequence shown here is derived from an EMBL/GenBank/DDBJ whole genome shotgun (WGS) entry which is preliminary data.</text>
</comment>
<dbReference type="SUPFAM" id="SSF54621">
    <property type="entry name" value="Heme-binding protein A (HasA)"/>
    <property type="match status" value="1"/>
</dbReference>
<dbReference type="GO" id="GO:0005509">
    <property type="term" value="F:calcium ion binding"/>
    <property type="evidence" value="ECO:0007669"/>
    <property type="project" value="InterPro"/>
</dbReference>
<dbReference type="EMBL" id="RYFI01000025">
    <property type="protein sequence ID" value="RXF68508.1"/>
    <property type="molecule type" value="Genomic_DNA"/>
</dbReference>
<evidence type="ECO:0000256" key="3">
    <source>
        <dbReference type="SAM" id="MobiDB-lite"/>
    </source>
</evidence>
<organism evidence="4 5">
    <name type="scientific">Hansschlegelia zhihuaiae</name>
    <dbReference type="NCBI Taxonomy" id="405005"/>
    <lineage>
        <taxon>Bacteria</taxon>
        <taxon>Pseudomonadati</taxon>
        <taxon>Pseudomonadota</taxon>
        <taxon>Alphaproteobacteria</taxon>
        <taxon>Hyphomicrobiales</taxon>
        <taxon>Methylopilaceae</taxon>
        <taxon>Hansschlegelia</taxon>
    </lineage>
</organism>
<proteinExistence type="predicted"/>
<dbReference type="RefSeq" id="WP_128779157.1">
    <property type="nucleotide sequence ID" value="NZ_RYFI01000025.1"/>
</dbReference>
<dbReference type="OrthoDB" id="9809583at2"/>
<dbReference type="InterPro" id="IPR050557">
    <property type="entry name" value="RTX_toxin/Mannuronan_C5-epim"/>
</dbReference>
<dbReference type="InterPro" id="IPR036912">
    <property type="entry name" value="HasA_haem-bd_sf"/>
</dbReference>
<protein>
    <recommendedName>
        <fullName evidence="6">Calcium-binding protein</fullName>
    </recommendedName>
</protein>
<dbReference type="InterPro" id="IPR018511">
    <property type="entry name" value="Hemolysin-typ_Ca-bd_CS"/>
</dbReference>
<evidence type="ECO:0000313" key="5">
    <source>
        <dbReference type="Proteomes" id="UP000289708"/>
    </source>
</evidence>
<dbReference type="AlphaFoldDB" id="A0A4Q0M634"/>
<evidence type="ECO:0008006" key="6">
    <source>
        <dbReference type="Google" id="ProtNLM"/>
    </source>
</evidence>
<accession>A0A4Q0M634</accession>
<name>A0A4Q0M634_9HYPH</name>
<keyword evidence="5" id="KW-1185">Reference proteome</keyword>
<keyword evidence="2" id="KW-0964">Secreted</keyword>
<dbReference type="Gene3D" id="3.30.1500.10">
    <property type="entry name" value="Haem-binding HasA"/>
    <property type="match status" value="1"/>
</dbReference>
<dbReference type="PANTHER" id="PTHR38340">
    <property type="entry name" value="S-LAYER PROTEIN"/>
    <property type="match status" value="1"/>
</dbReference>
<feature type="region of interest" description="Disordered" evidence="3">
    <location>
        <begin position="171"/>
        <end position="196"/>
    </location>
</feature>
<dbReference type="PRINTS" id="PR00313">
    <property type="entry name" value="CABNDNGRPT"/>
</dbReference>
<evidence type="ECO:0000256" key="1">
    <source>
        <dbReference type="ARBA" id="ARBA00004613"/>
    </source>
</evidence>